<comment type="catalytic activity">
    <reaction evidence="1">
        <text>N-(5-phospho-beta-D-ribosyl)anthranilate = 1-(2-carboxyphenylamino)-1-deoxy-D-ribulose 5-phosphate</text>
        <dbReference type="Rhea" id="RHEA:21540"/>
        <dbReference type="ChEBI" id="CHEBI:18277"/>
        <dbReference type="ChEBI" id="CHEBI:58613"/>
        <dbReference type="EC" id="5.3.1.24"/>
    </reaction>
</comment>
<evidence type="ECO:0000256" key="5">
    <source>
        <dbReference type="ARBA" id="ARBA00022605"/>
    </source>
</evidence>
<evidence type="ECO:0000256" key="3">
    <source>
        <dbReference type="ARBA" id="ARBA00012572"/>
    </source>
</evidence>
<dbReference type="EC" id="5.3.1.24" evidence="3"/>
<sequence>MKEELAVGVWKAFAAAGDETERSAATRLQPYEGTVDALLADTAGGGTGRPFDWRLLRLYHKAAKAIGVPLFAAGGLHPDNVGELMRDYAPDGVDVSSGVETDGRKDLAKIRQFVERVTGR</sequence>
<dbReference type="InterPro" id="IPR013785">
    <property type="entry name" value="Aldolase_TIM"/>
</dbReference>
<feature type="domain" description="N-(5'phosphoribosyl) anthranilate isomerase (PRAI)" evidence="9">
    <location>
        <begin position="6"/>
        <end position="115"/>
    </location>
</feature>
<comment type="caution">
    <text evidence="10">The sequence shown here is derived from an EMBL/GenBank/DDBJ whole genome shotgun (WGS) entry which is preliminary data.</text>
</comment>
<evidence type="ECO:0000313" key="11">
    <source>
        <dbReference type="Proteomes" id="UP000680304"/>
    </source>
</evidence>
<dbReference type="RefSeq" id="WP_307860281.1">
    <property type="nucleotide sequence ID" value="NZ_BOVJ01000008.1"/>
</dbReference>
<dbReference type="SUPFAM" id="SSF51366">
    <property type="entry name" value="Ribulose-phoshate binding barrel"/>
    <property type="match status" value="1"/>
</dbReference>
<evidence type="ECO:0000256" key="1">
    <source>
        <dbReference type="ARBA" id="ARBA00001164"/>
    </source>
</evidence>
<dbReference type="PANTHER" id="PTHR42894:SF1">
    <property type="entry name" value="N-(5'-PHOSPHORIBOSYL)ANTHRANILATE ISOMERASE"/>
    <property type="match status" value="1"/>
</dbReference>
<dbReference type="Gene3D" id="3.20.20.70">
    <property type="entry name" value="Aldolase class I"/>
    <property type="match status" value="1"/>
</dbReference>
<accession>A0ABQ4N0P8</accession>
<organism evidence="10 11">
    <name type="scientific">Paenibacillus cisolokensis</name>
    <dbReference type="NCBI Taxonomy" id="1658519"/>
    <lineage>
        <taxon>Bacteria</taxon>
        <taxon>Bacillati</taxon>
        <taxon>Bacillota</taxon>
        <taxon>Bacilli</taxon>
        <taxon>Bacillales</taxon>
        <taxon>Paenibacillaceae</taxon>
        <taxon>Paenibacillus</taxon>
    </lineage>
</organism>
<dbReference type="InterPro" id="IPR011060">
    <property type="entry name" value="RibuloseP-bd_barrel"/>
</dbReference>
<evidence type="ECO:0000313" key="10">
    <source>
        <dbReference type="EMBL" id="GIQ61765.1"/>
    </source>
</evidence>
<comment type="pathway">
    <text evidence="2">Amino-acid biosynthesis; L-tryptophan biosynthesis; L-tryptophan from chorismate: step 3/5.</text>
</comment>
<dbReference type="InterPro" id="IPR001240">
    <property type="entry name" value="PRAI_dom"/>
</dbReference>
<evidence type="ECO:0000256" key="2">
    <source>
        <dbReference type="ARBA" id="ARBA00004664"/>
    </source>
</evidence>
<dbReference type="Proteomes" id="UP000680304">
    <property type="component" value="Unassembled WGS sequence"/>
</dbReference>
<keyword evidence="6" id="KW-0822">Tryptophan biosynthesis</keyword>
<dbReference type="Pfam" id="PF00697">
    <property type="entry name" value="PRAI"/>
    <property type="match status" value="1"/>
</dbReference>
<dbReference type="CDD" id="cd00405">
    <property type="entry name" value="PRAI"/>
    <property type="match status" value="1"/>
</dbReference>
<keyword evidence="5" id="KW-0028">Amino-acid biosynthesis</keyword>
<evidence type="ECO:0000256" key="7">
    <source>
        <dbReference type="ARBA" id="ARBA00023141"/>
    </source>
</evidence>
<keyword evidence="8" id="KW-0413">Isomerase</keyword>
<gene>
    <name evidence="10" type="ORF">PACILC2_03330</name>
</gene>
<protein>
    <recommendedName>
        <fullName evidence="4">N-(5'-phosphoribosyl)anthranilate isomerase</fullName>
        <ecNumber evidence="3">5.3.1.24</ecNumber>
    </recommendedName>
</protein>
<proteinExistence type="predicted"/>
<evidence type="ECO:0000256" key="4">
    <source>
        <dbReference type="ARBA" id="ARBA00022272"/>
    </source>
</evidence>
<dbReference type="EMBL" id="BOVJ01000008">
    <property type="protein sequence ID" value="GIQ61765.1"/>
    <property type="molecule type" value="Genomic_DNA"/>
</dbReference>
<evidence type="ECO:0000256" key="6">
    <source>
        <dbReference type="ARBA" id="ARBA00022822"/>
    </source>
</evidence>
<evidence type="ECO:0000256" key="8">
    <source>
        <dbReference type="ARBA" id="ARBA00023235"/>
    </source>
</evidence>
<dbReference type="PANTHER" id="PTHR42894">
    <property type="entry name" value="N-(5'-PHOSPHORIBOSYL)ANTHRANILATE ISOMERASE"/>
    <property type="match status" value="1"/>
</dbReference>
<dbReference type="InterPro" id="IPR044643">
    <property type="entry name" value="TrpF_fam"/>
</dbReference>
<keyword evidence="11" id="KW-1185">Reference proteome</keyword>
<evidence type="ECO:0000259" key="9">
    <source>
        <dbReference type="Pfam" id="PF00697"/>
    </source>
</evidence>
<reference evidence="10 11" key="1">
    <citation type="submission" date="2021-04" db="EMBL/GenBank/DDBJ databases">
        <title>Draft genome sequence of Paenibacillus cisolokensis, LC2-13A.</title>
        <authorList>
            <person name="Uke A."/>
            <person name="Chhe C."/>
            <person name="Baramee S."/>
            <person name="Kosugi A."/>
        </authorList>
    </citation>
    <scope>NUCLEOTIDE SEQUENCE [LARGE SCALE GENOMIC DNA]</scope>
    <source>
        <strain evidence="10 11">LC2-13A</strain>
    </source>
</reference>
<name>A0ABQ4N0P8_9BACL</name>
<keyword evidence="7" id="KW-0057">Aromatic amino acid biosynthesis</keyword>